<feature type="region of interest" description="Disordered" evidence="1">
    <location>
        <begin position="549"/>
        <end position="623"/>
    </location>
</feature>
<name>A0A210Q9K4_MIZYE</name>
<keyword evidence="3" id="KW-0418">Kinase</keyword>
<gene>
    <name evidence="3" type="ORF">KP79_PYT19311</name>
</gene>
<dbReference type="OrthoDB" id="530923at2759"/>
<keyword evidence="3" id="KW-0808">Transferase</keyword>
<evidence type="ECO:0000313" key="3">
    <source>
        <dbReference type="EMBL" id="OWF45408.1"/>
    </source>
</evidence>
<feature type="compositionally biased region" description="Acidic residues" evidence="1">
    <location>
        <begin position="573"/>
        <end position="590"/>
    </location>
</feature>
<accession>A0A210Q9K4</accession>
<dbReference type="PROSITE" id="PS50146">
    <property type="entry name" value="DAGK"/>
    <property type="match status" value="1"/>
</dbReference>
<dbReference type="InterPro" id="IPR001206">
    <property type="entry name" value="Diacylglycerol_kinase_cat_dom"/>
</dbReference>
<feature type="compositionally biased region" description="Low complexity" evidence="1">
    <location>
        <begin position="602"/>
        <end position="615"/>
    </location>
</feature>
<dbReference type="GO" id="GO:0006672">
    <property type="term" value="P:ceramide metabolic process"/>
    <property type="evidence" value="ECO:0007669"/>
    <property type="project" value="TreeGrafter"/>
</dbReference>
<evidence type="ECO:0000313" key="4">
    <source>
        <dbReference type="Proteomes" id="UP000242188"/>
    </source>
</evidence>
<dbReference type="STRING" id="6573.A0A210Q9K4"/>
<reference evidence="3 4" key="1">
    <citation type="journal article" date="2017" name="Nat. Ecol. Evol.">
        <title>Scallop genome provides insights into evolution of bilaterian karyotype and development.</title>
        <authorList>
            <person name="Wang S."/>
            <person name="Zhang J."/>
            <person name="Jiao W."/>
            <person name="Li J."/>
            <person name="Xun X."/>
            <person name="Sun Y."/>
            <person name="Guo X."/>
            <person name="Huan P."/>
            <person name="Dong B."/>
            <person name="Zhang L."/>
            <person name="Hu X."/>
            <person name="Sun X."/>
            <person name="Wang J."/>
            <person name="Zhao C."/>
            <person name="Wang Y."/>
            <person name="Wang D."/>
            <person name="Huang X."/>
            <person name="Wang R."/>
            <person name="Lv J."/>
            <person name="Li Y."/>
            <person name="Zhang Z."/>
            <person name="Liu B."/>
            <person name="Lu W."/>
            <person name="Hui Y."/>
            <person name="Liang J."/>
            <person name="Zhou Z."/>
            <person name="Hou R."/>
            <person name="Li X."/>
            <person name="Liu Y."/>
            <person name="Li H."/>
            <person name="Ning X."/>
            <person name="Lin Y."/>
            <person name="Zhao L."/>
            <person name="Xing Q."/>
            <person name="Dou J."/>
            <person name="Li Y."/>
            <person name="Mao J."/>
            <person name="Guo H."/>
            <person name="Dou H."/>
            <person name="Li T."/>
            <person name="Mu C."/>
            <person name="Jiang W."/>
            <person name="Fu Q."/>
            <person name="Fu X."/>
            <person name="Miao Y."/>
            <person name="Liu J."/>
            <person name="Yu Q."/>
            <person name="Li R."/>
            <person name="Liao H."/>
            <person name="Li X."/>
            <person name="Kong Y."/>
            <person name="Jiang Z."/>
            <person name="Chourrout D."/>
            <person name="Li R."/>
            <person name="Bao Z."/>
        </authorList>
    </citation>
    <scope>NUCLEOTIDE SEQUENCE [LARGE SCALE GENOMIC DNA]</scope>
    <source>
        <strain evidence="3 4">PY_sf001</strain>
    </source>
</reference>
<dbReference type="AlphaFoldDB" id="A0A210Q9K4"/>
<proteinExistence type="predicted"/>
<dbReference type="PANTHER" id="PTHR12358">
    <property type="entry name" value="SPHINGOSINE KINASE"/>
    <property type="match status" value="1"/>
</dbReference>
<dbReference type="Pfam" id="PF19280">
    <property type="entry name" value="CERK_C"/>
    <property type="match status" value="1"/>
</dbReference>
<dbReference type="Gene3D" id="3.40.50.10330">
    <property type="entry name" value="Probable inorganic polyphosphate/atp-NAD kinase, domain 1"/>
    <property type="match status" value="1"/>
</dbReference>
<evidence type="ECO:0000256" key="1">
    <source>
        <dbReference type="SAM" id="MobiDB-lite"/>
    </source>
</evidence>
<dbReference type="PANTHER" id="PTHR12358:SF26">
    <property type="entry name" value="CERAMIDE KINASE-LIKE PROTEIN"/>
    <property type="match status" value="1"/>
</dbReference>
<dbReference type="InterPro" id="IPR045363">
    <property type="entry name" value="CERK_C"/>
</dbReference>
<protein>
    <submittedName>
        <fullName evidence="3">Ceramide kinase-like protein</fullName>
    </submittedName>
</protein>
<dbReference type="InterPro" id="IPR017438">
    <property type="entry name" value="ATP-NAD_kinase_N"/>
</dbReference>
<dbReference type="GO" id="GO:0001729">
    <property type="term" value="F:ceramide kinase activity"/>
    <property type="evidence" value="ECO:0007669"/>
    <property type="project" value="TreeGrafter"/>
</dbReference>
<dbReference type="EMBL" id="NEDP02004513">
    <property type="protein sequence ID" value="OWF45408.1"/>
    <property type="molecule type" value="Genomic_DNA"/>
</dbReference>
<organism evidence="3 4">
    <name type="scientific">Mizuhopecten yessoensis</name>
    <name type="common">Japanese scallop</name>
    <name type="synonym">Patinopecten yessoensis</name>
    <dbReference type="NCBI Taxonomy" id="6573"/>
    <lineage>
        <taxon>Eukaryota</taxon>
        <taxon>Metazoa</taxon>
        <taxon>Spiralia</taxon>
        <taxon>Lophotrochozoa</taxon>
        <taxon>Mollusca</taxon>
        <taxon>Bivalvia</taxon>
        <taxon>Autobranchia</taxon>
        <taxon>Pteriomorphia</taxon>
        <taxon>Pectinida</taxon>
        <taxon>Pectinoidea</taxon>
        <taxon>Pectinidae</taxon>
        <taxon>Mizuhopecten</taxon>
    </lineage>
</organism>
<dbReference type="GO" id="GO:0016020">
    <property type="term" value="C:membrane"/>
    <property type="evidence" value="ECO:0007669"/>
    <property type="project" value="GOC"/>
</dbReference>
<dbReference type="Proteomes" id="UP000242188">
    <property type="component" value="Unassembled WGS sequence"/>
</dbReference>
<dbReference type="InterPro" id="IPR016064">
    <property type="entry name" value="NAD/diacylglycerol_kinase_sf"/>
</dbReference>
<sequence length="723" mass="81690">MSDYTFDEDGNPTLRTNGASQRNFFSDEEDITNIFDVGGDGFDVTLSMAEETLSWTSVNPHRARKSKGKGLSLFRSAKHVPPEKDSLELKNILGVKIKRRKKNRKEGDGMCLGFIVYTYQQFGPNTYREKVIEFEHPSENLCRKYSERIFNYIRELPGRPQSVKLFMQVMAGHKMSKQLYRDKVLPIIQAAGIDVDCVEIQHAEFVKQEMVHINLDDYDCIACMGGDGTVNQVATGLMNKIQAKNDVEVKAGFTPVACNVPLCILPTGTTNQVAGSVLGIGQAVTSTIHMILGNYRQVDICSVYHEEKLLKWSFISQYGFGGNVLSMYERYKHKLGAKGLDAAILKALTKSKLRPYECEVEYIPADPVSNAEEKNTDNEYSTCRTGCTRCWTEELDDSASVTNDTQVQDFDPLNTSNNSESFMDLSKLESPWKTFKGSFLNVGLYSIPGNCEMAPEGLDKFSHLCDGSMDLVLVKDTSRKDFVRFIRRHANSKNQFEMPFVEKICVKEVRFKPRSRSTWNYKDHTYSEIEYRESAIKNRRGTIQSMDILEIEDERTTPKHRHTQSLQMLDNISDIDTDEDEGIDDIDDLSSDPASRKGSGGTNRNSAGSSRGSAGSRKKIKNGDVIINTAQQEKQLVGPQYRMTFAEKDKLKRKTRQIKKEEKVKEKEASKSRSVWNIDNEICTEQDLNFRVHHGLIKICGQGISPNTHVFTDSPVLCLSMMG</sequence>
<dbReference type="SUPFAM" id="SSF111331">
    <property type="entry name" value="NAD kinase/diacylglycerol kinase-like"/>
    <property type="match status" value="1"/>
</dbReference>
<comment type="caution">
    <text evidence="3">The sequence shown here is derived from an EMBL/GenBank/DDBJ whole genome shotgun (WGS) entry which is preliminary data.</text>
</comment>
<dbReference type="Pfam" id="PF00781">
    <property type="entry name" value="DAGK_cat"/>
    <property type="match status" value="1"/>
</dbReference>
<feature type="domain" description="DAGKc" evidence="2">
    <location>
        <begin position="158"/>
        <end position="307"/>
    </location>
</feature>
<dbReference type="InterPro" id="IPR050187">
    <property type="entry name" value="Lipid_Phosphate_FormReg"/>
</dbReference>
<keyword evidence="4" id="KW-1185">Reference proteome</keyword>
<dbReference type="Gene3D" id="2.60.200.40">
    <property type="match status" value="1"/>
</dbReference>
<evidence type="ECO:0000259" key="2">
    <source>
        <dbReference type="PROSITE" id="PS50146"/>
    </source>
</evidence>